<gene>
    <name evidence="6" type="ORF">AM1BK_32340</name>
</gene>
<dbReference type="Pfam" id="PF00728">
    <property type="entry name" value="Glyco_hydro_20"/>
    <property type="match status" value="1"/>
</dbReference>
<dbReference type="SUPFAM" id="SSF51445">
    <property type="entry name" value="(Trans)glycosidases"/>
    <property type="match status" value="1"/>
</dbReference>
<dbReference type="RefSeq" id="WP_191274547.1">
    <property type="nucleotide sequence ID" value="NZ_BNDS01000014.1"/>
</dbReference>
<proteinExistence type="inferred from homology"/>
<name>A0ABQ3N6K3_9BACI</name>
<feature type="domain" description="Glycoside hydrolase family 20 catalytic" evidence="4">
    <location>
        <begin position="169"/>
        <end position="488"/>
    </location>
</feature>
<dbReference type="InterPro" id="IPR015883">
    <property type="entry name" value="Glyco_hydro_20_cat"/>
</dbReference>
<dbReference type="SUPFAM" id="SSF55545">
    <property type="entry name" value="beta-N-acetylhexosaminidase-like domain"/>
    <property type="match status" value="1"/>
</dbReference>
<dbReference type="InterPro" id="IPR017853">
    <property type="entry name" value="GH"/>
</dbReference>
<reference evidence="6 7" key="1">
    <citation type="journal article" date="2022" name="Int. J. Syst. Evol. Microbiol.">
        <title>Neobacillus kokaensis sp. nov., isolated from soil.</title>
        <authorList>
            <person name="Yuki K."/>
            <person name="Matsubara H."/>
            <person name="Yamaguchi S."/>
        </authorList>
    </citation>
    <scope>NUCLEOTIDE SEQUENCE [LARGE SCALE GENOMIC DNA]</scope>
    <source>
        <strain evidence="6 7">LOB 377</strain>
    </source>
</reference>
<organism evidence="6 7">
    <name type="scientific">Neobacillus kokaensis</name>
    <dbReference type="NCBI Taxonomy" id="2759023"/>
    <lineage>
        <taxon>Bacteria</taxon>
        <taxon>Bacillati</taxon>
        <taxon>Bacillota</taxon>
        <taxon>Bacilli</taxon>
        <taxon>Bacillales</taxon>
        <taxon>Bacillaceae</taxon>
        <taxon>Neobacillus</taxon>
    </lineage>
</organism>
<dbReference type="PRINTS" id="PR00738">
    <property type="entry name" value="GLHYDRLASE20"/>
</dbReference>
<protein>
    <recommendedName>
        <fullName evidence="8">Beta-N-acetylhexosaminidase</fullName>
    </recommendedName>
</protein>
<evidence type="ECO:0000256" key="1">
    <source>
        <dbReference type="ARBA" id="ARBA00006285"/>
    </source>
</evidence>
<keyword evidence="3" id="KW-0326">Glycosidase</keyword>
<evidence type="ECO:0000259" key="4">
    <source>
        <dbReference type="Pfam" id="PF00728"/>
    </source>
</evidence>
<dbReference type="Pfam" id="PF02838">
    <property type="entry name" value="Glyco_hydro_20b"/>
    <property type="match status" value="1"/>
</dbReference>
<dbReference type="Proteomes" id="UP000637074">
    <property type="component" value="Unassembled WGS sequence"/>
</dbReference>
<dbReference type="PANTHER" id="PTHR43678">
    <property type="entry name" value="PUTATIVE (AFU_ORTHOLOGUE AFUA_2G00640)-RELATED"/>
    <property type="match status" value="1"/>
</dbReference>
<dbReference type="InterPro" id="IPR029018">
    <property type="entry name" value="Hex-like_dom2"/>
</dbReference>
<dbReference type="InterPro" id="IPR015882">
    <property type="entry name" value="HEX_bac_N"/>
</dbReference>
<accession>A0ABQ3N6K3</accession>
<dbReference type="Gene3D" id="3.30.379.10">
    <property type="entry name" value="Chitobiase/beta-hexosaminidase domain 2-like"/>
    <property type="match status" value="1"/>
</dbReference>
<dbReference type="Gene3D" id="3.20.20.80">
    <property type="entry name" value="Glycosidases"/>
    <property type="match status" value="1"/>
</dbReference>
<dbReference type="InterPro" id="IPR025705">
    <property type="entry name" value="Beta_hexosaminidase_sua/sub"/>
</dbReference>
<evidence type="ECO:0000313" key="6">
    <source>
        <dbReference type="EMBL" id="GHH99691.1"/>
    </source>
</evidence>
<evidence type="ECO:0000259" key="5">
    <source>
        <dbReference type="Pfam" id="PF02838"/>
    </source>
</evidence>
<dbReference type="EMBL" id="BNDS01000014">
    <property type="protein sequence ID" value="GHH99691.1"/>
    <property type="molecule type" value="Genomic_DNA"/>
</dbReference>
<keyword evidence="7" id="KW-1185">Reference proteome</keyword>
<evidence type="ECO:0008006" key="8">
    <source>
        <dbReference type="Google" id="ProtNLM"/>
    </source>
</evidence>
<dbReference type="PANTHER" id="PTHR43678:SF1">
    <property type="entry name" value="BETA-N-ACETYLHEXOSAMINIDASE"/>
    <property type="match status" value="1"/>
</dbReference>
<evidence type="ECO:0000256" key="3">
    <source>
        <dbReference type="ARBA" id="ARBA00023295"/>
    </source>
</evidence>
<feature type="domain" description="Beta-hexosaminidase bacterial type N-terminal" evidence="5">
    <location>
        <begin position="40"/>
        <end position="163"/>
    </location>
</feature>
<evidence type="ECO:0000313" key="7">
    <source>
        <dbReference type="Proteomes" id="UP000637074"/>
    </source>
</evidence>
<comment type="similarity">
    <text evidence="1">Belongs to the glycosyl hydrolase 20 family.</text>
</comment>
<keyword evidence="2" id="KW-0378">Hydrolase</keyword>
<dbReference type="CDD" id="cd06564">
    <property type="entry name" value="GH20_DspB_LnbB-like"/>
    <property type="match status" value="1"/>
</dbReference>
<dbReference type="InterPro" id="IPR052764">
    <property type="entry name" value="GH20_Enzymes"/>
</dbReference>
<evidence type="ECO:0000256" key="2">
    <source>
        <dbReference type="ARBA" id="ARBA00022801"/>
    </source>
</evidence>
<sequence length="561" mass="64267">MDKGNPNAQKLSNLKGEELAGLALPIVQSYKVDSKYYQWTMNESTRLVIPNTEEYLQNARLKEVVELISSEFFKKKIPAALKINKIYAEGSEITPQDIVITLDENSSITTKSNSEEAYKIEIGAEGVKIVAASENAALYALRTIQQLMITNGNSLVYGTIIDYPDLPERRVHVDIARKYVSKDWIIQHIREFSYMKLNTLQLHFSENLGFRIESDVDPAIVSQDGYLKKTEIKEILAEAKKYGINIIPSLDTPGHVEHILKVHPEFGQVDKNGNKSKVALDVTNPEAVNYVKSLYSEYMELFEGFTDFHIGADEYMEFDRPPFTTDYKEVLNDYAHETLGEGFTWKDVIANYINIIAAHVYNGGFKPRIFNDGIYYGENDVNEPKQQIQMHDYIGIDYWSQMSWNPSIANLHTFVEKKHKDIYNLNAGYFYYVLRNDMPMDGRKQHSFDFLDQDKRIFNEWTPGKFDQNTVEDHSEFIKGACLSIWNDNPNLVSEDVITEDIAKELRSLATKSWNTKSNEVTNFHTFAENRQRLGNVAGFEKGSELPEIQPFSPIGDVSIK</sequence>
<comment type="caution">
    <text evidence="6">The sequence shown here is derived from an EMBL/GenBank/DDBJ whole genome shotgun (WGS) entry which is preliminary data.</text>
</comment>